<evidence type="ECO:0000313" key="4">
    <source>
        <dbReference type="EMBL" id="HAI8960952.1"/>
    </source>
</evidence>
<name>A0A0D6ZJB3_ECOLX</name>
<evidence type="ECO:0000313" key="9">
    <source>
        <dbReference type="Proteomes" id="UP000250385"/>
    </source>
</evidence>
<dbReference type="Pfam" id="PF04448">
    <property type="entry name" value="DUF551"/>
    <property type="match status" value="1"/>
</dbReference>
<evidence type="ECO:0000313" key="6">
    <source>
        <dbReference type="EMBL" id="SPX30137.1"/>
    </source>
</evidence>
<reference evidence="4 13" key="1">
    <citation type="journal article" date="2018" name="Genome Biol.">
        <title>SKESA: strategic k-mer extension for scrupulous assemblies.</title>
        <authorList>
            <person name="Souvorov A."/>
            <person name="Agarwala R."/>
            <person name="Lipman D.J."/>
        </authorList>
    </citation>
    <scope>NUCLEOTIDE SEQUENCE [LARGE SCALE GENOMIC DNA]</scope>
    <source>
        <strain evidence="4 13">TW14994</strain>
    </source>
</reference>
<dbReference type="EMBL" id="AP018802">
    <property type="protein sequence ID" value="BBF53940.1"/>
    <property type="molecule type" value="Genomic_DNA"/>
</dbReference>
<evidence type="ECO:0000259" key="1">
    <source>
        <dbReference type="Pfam" id="PF04448"/>
    </source>
</evidence>
<protein>
    <submittedName>
        <fullName evidence="3">DUF551 domain-containing protein</fullName>
    </submittedName>
    <submittedName>
        <fullName evidence="6">Eaa protein</fullName>
    </submittedName>
    <submittedName>
        <fullName evidence="2">Phage protein</fullName>
    </submittedName>
</protein>
<accession>A0A0D6ZJB3</accession>
<evidence type="ECO:0000313" key="5">
    <source>
        <dbReference type="EMBL" id="PZZ58357.1"/>
    </source>
</evidence>
<reference evidence="5 8" key="2">
    <citation type="submission" date="2018-05" db="EMBL/GenBank/DDBJ databases">
        <title>Genomic sequencing of EHEC O26 New European Clone.</title>
        <authorList>
            <person name="Karnisova L."/>
            <person name="Nunvar J."/>
            <person name="Marejkova M."/>
            <person name="Mellmann A."/>
            <person name="Drevinek P."/>
            <person name="Blahova K."/>
            <person name="Bielaszewska M."/>
        </authorList>
    </citation>
    <scope>NUCLEOTIDE SEQUENCE [LARGE SCALE GENOMIC DNA]</scope>
    <source>
        <strain evidence="5 8">14-391</strain>
    </source>
</reference>
<dbReference type="EMBL" id="AASXRC010000079">
    <property type="protein sequence ID" value="EFI0216094.1"/>
    <property type="molecule type" value="Genomic_DNA"/>
</dbReference>
<evidence type="ECO:0000313" key="10">
    <source>
        <dbReference type="Proteomes" id="UP000281900"/>
    </source>
</evidence>
<evidence type="ECO:0000313" key="8">
    <source>
        <dbReference type="Proteomes" id="UP000248865"/>
    </source>
</evidence>
<organism evidence="3 12">
    <name type="scientific">Escherichia coli</name>
    <dbReference type="NCBI Taxonomy" id="562"/>
    <lineage>
        <taxon>Bacteria</taxon>
        <taxon>Pseudomonadati</taxon>
        <taxon>Pseudomonadota</taxon>
        <taxon>Gammaproteobacteria</taxon>
        <taxon>Enterobacterales</taxon>
        <taxon>Enterobacteriaceae</taxon>
        <taxon>Escherichia</taxon>
    </lineage>
</organism>
<dbReference type="InterPro" id="IPR007539">
    <property type="entry name" value="DUF551"/>
</dbReference>
<reference evidence="7 11" key="5">
    <citation type="submission" date="2018-12" db="EMBL/GenBank/DDBJ databases">
        <title>Food and Water Safety Consortium.</title>
        <authorList>
            <person name="Tyson S."/>
            <person name="Peterson C.-L."/>
            <person name="Olson A."/>
            <person name="Tyler S."/>
            <person name="Cabral J."/>
            <person name="Lynch T."/>
            <person name="Knox N."/>
            <person name="Van Domselaar G."/>
            <person name="Graham M."/>
        </authorList>
    </citation>
    <scope>NUCLEOTIDE SEQUENCE [LARGE SCALE GENOMIC DNA]</scope>
    <source>
        <strain evidence="7 11">FWSEC0419</strain>
    </source>
</reference>
<dbReference type="Proteomes" id="UP000842385">
    <property type="component" value="Unassembled WGS sequence"/>
</dbReference>
<dbReference type="RefSeq" id="WP_000104474.1">
    <property type="nucleotide sequence ID" value="NZ_AP018796.1"/>
</dbReference>
<sequence length="185" mass="20431">MSTITRERAEIKSYITGFLSDSAHDNKSSDSLLANVFRIALASLEAEPIAMVVPDEMDLLTCHLDGVTKTYADGWNACRVAMLQAGNFRENKNSSTNNFREISETSTRSPITLDGWISCTERMPEKSQNVLISMNIDSEAGPLIYSARYLGGTFRRGGIAVSPGNDLRQATHWMSLPEPPQEVNQ</sequence>
<evidence type="ECO:0000313" key="7">
    <source>
        <dbReference type="EMBL" id="TJF60282.1"/>
    </source>
</evidence>
<reference evidence="3 12" key="6">
    <citation type="submission" date="2020-02" db="EMBL/GenBank/DDBJ databases">
        <authorList>
            <consortium name="PulseNet: The National Subtyping Network for Foodborne Disease Surveillance"/>
            <person name="Tarr C.L."/>
            <person name="Trees E."/>
            <person name="Katz L.S."/>
            <person name="Carleton-Romer H.A."/>
            <person name="Stroika S."/>
            <person name="Kucerova Z."/>
            <person name="Roache K.F."/>
            <person name="Sabol A.L."/>
            <person name="Besser J."/>
            <person name="Gerner-Smidt P."/>
        </authorList>
    </citation>
    <scope>NUCLEOTIDE SEQUENCE [LARGE SCALE GENOMIC DNA]</scope>
    <source>
        <strain evidence="3 12">2014C-3796</strain>
    </source>
</reference>
<evidence type="ECO:0000313" key="2">
    <source>
        <dbReference type="EMBL" id="BBF53940.1"/>
    </source>
</evidence>
<dbReference type="Proteomes" id="UP000305093">
    <property type="component" value="Unassembled WGS sequence"/>
</dbReference>
<evidence type="ECO:0000313" key="13">
    <source>
        <dbReference type="Proteomes" id="UP000842385"/>
    </source>
</evidence>
<dbReference type="Proteomes" id="UP000248865">
    <property type="component" value="Unassembled WGS sequence"/>
</dbReference>
<reference evidence="4" key="7">
    <citation type="submission" date="2020-04" db="EMBL/GenBank/DDBJ databases">
        <authorList>
            <consortium name="NCBI Pathogen Detection Project"/>
        </authorList>
    </citation>
    <scope>NUCLEOTIDE SEQUENCE</scope>
    <source>
        <strain evidence="4">TW14994</strain>
    </source>
</reference>
<dbReference type="EMBL" id="QFSS01000468">
    <property type="protein sequence ID" value="PZZ58357.1"/>
    <property type="molecule type" value="Genomic_DNA"/>
</dbReference>
<dbReference type="Proteomes" id="UP000281900">
    <property type="component" value="Chromosome"/>
</dbReference>
<evidence type="ECO:0000313" key="11">
    <source>
        <dbReference type="Proteomes" id="UP000305093"/>
    </source>
</evidence>
<dbReference type="Proteomes" id="UP000521994">
    <property type="component" value="Unassembled WGS sequence"/>
</dbReference>
<dbReference type="EMBL" id="UASG01000010">
    <property type="protein sequence ID" value="SPX30137.1"/>
    <property type="molecule type" value="Genomic_DNA"/>
</dbReference>
<evidence type="ECO:0000313" key="12">
    <source>
        <dbReference type="Proteomes" id="UP000521994"/>
    </source>
</evidence>
<proteinExistence type="predicted"/>
<dbReference type="EMBL" id="DABFUC010000060">
    <property type="protein sequence ID" value="HAI8960952.1"/>
    <property type="molecule type" value="Genomic_DNA"/>
</dbReference>
<dbReference type="Proteomes" id="UP000250385">
    <property type="component" value="Unassembled WGS sequence"/>
</dbReference>
<feature type="domain" description="DUF551" evidence="1">
    <location>
        <begin position="115"/>
        <end position="181"/>
    </location>
</feature>
<reference evidence="2 10" key="4">
    <citation type="submission" date="2018-07" db="EMBL/GenBank/DDBJ databases">
        <title>Genomic analysis of colistin resistant EHEC isolated from cattle in Japan.</title>
        <authorList>
            <person name="Kusumoto M."/>
            <person name="Misumi W."/>
            <person name="Ogura Y."/>
            <person name="Hayashi T."/>
            <person name="Akiba M."/>
        </authorList>
    </citation>
    <scope>NUCLEOTIDE SEQUENCE [LARGE SCALE GENOMIC DNA]</scope>
    <source>
        <strain evidence="2 10">E2863</strain>
    </source>
</reference>
<gene>
    <name evidence="3" type="ORF">BG944_005430</name>
    <name evidence="7" type="ORF">C9194_24230</name>
    <name evidence="5" type="ORF">DIV22_27440</name>
    <name evidence="2" type="ORF">E2863_02452</name>
    <name evidence="4" type="ORF">HKA49_005265</name>
    <name evidence="6" type="ORF">NCTC10279_02433</name>
</gene>
<evidence type="ECO:0000313" key="3">
    <source>
        <dbReference type="EMBL" id="EFI0216094.1"/>
    </source>
</evidence>
<dbReference type="AlphaFoldDB" id="A0A0D6ZJB3"/>
<dbReference type="EMBL" id="RROO01000077">
    <property type="protein sequence ID" value="TJF60282.1"/>
    <property type="molecule type" value="Genomic_DNA"/>
</dbReference>
<reference evidence="6 9" key="3">
    <citation type="submission" date="2018-06" db="EMBL/GenBank/DDBJ databases">
        <authorList>
            <consortium name="Pathogen Informatics"/>
            <person name="Doyle S."/>
        </authorList>
    </citation>
    <scope>NUCLEOTIDE SEQUENCE [LARGE SCALE GENOMIC DNA]</scope>
    <source>
        <strain evidence="6 9">NCTC10279</strain>
    </source>
</reference>